<keyword evidence="4 5" id="KW-0472">Membrane</keyword>
<sequence length="169" mass="18590">MILLDILIWAFLIGFVVKGFMKGLVGEACSLLGLVTGGWAAFRYYSYIAEAIRPFIHLPQRVALVLSFFLIFLVLGLLFYLLGHLLTAILKIMLLGGLNRVGGVVFGFLEGAFVLCMVLYLATTKPAPEWIKGYLLRSGTARPFISSGREIISGWDSAAAHRKGANRHN</sequence>
<dbReference type="eggNOG" id="COG1286">
    <property type="taxonomic scope" value="Bacteria"/>
</dbReference>
<dbReference type="EMBL" id="CP001390">
    <property type="protein sequence ID" value="ACM19061.1"/>
    <property type="molecule type" value="Genomic_DNA"/>
</dbReference>
<gene>
    <name evidence="6" type="ordered locus">Geob_0697</name>
</gene>
<evidence type="ECO:0000256" key="5">
    <source>
        <dbReference type="SAM" id="Phobius"/>
    </source>
</evidence>
<dbReference type="AlphaFoldDB" id="B9M0M4"/>
<dbReference type="GO" id="GO:0016020">
    <property type="term" value="C:membrane"/>
    <property type="evidence" value="ECO:0007669"/>
    <property type="project" value="UniProtKB-SubCell"/>
</dbReference>
<evidence type="ECO:0000256" key="4">
    <source>
        <dbReference type="ARBA" id="ARBA00023136"/>
    </source>
</evidence>
<protein>
    <submittedName>
        <fullName evidence="6">Membrane protein implicated in colicin V production</fullName>
    </submittedName>
</protein>
<keyword evidence="2 5" id="KW-0812">Transmembrane</keyword>
<evidence type="ECO:0000256" key="1">
    <source>
        <dbReference type="ARBA" id="ARBA00004141"/>
    </source>
</evidence>
<evidence type="ECO:0000313" key="6">
    <source>
        <dbReference type="EMBL" id="ACM19061.1"/>
    </source>
</evidence>
<keyword evidence="3 5" id="KW-1133">Transmembrane helix</keyword>
<reference evidence="6 7" key="1">
    <citation type="submission" date="2009-01" db="EMBL/GenBank/DDBJ databases">
        <title>Complete sequence of Geobacter sp. FRC-32.</title>
        <authorList>
            <consortium name="US DOE Joint Genome Institute"/>
            <person name="Lucas S."/>
            <person name="Copeland A."/>
            <person name="Lapidus A."/>
            <person name="Glavina del Rio T."/>
            <person name="Dalin E."/>
            <person name="Tice H."/>
            <person name="Bruce D."/>
            <person name="Goodwin L."/>
            <person name="Pitluck S."/>
            <person name="Saunders E."/>
            <person name="Brettin T."/>
            <person name="Detter J.C."/>
            <person name="Han C."/>
            <person name="Larimer F."/>
            <person name="Land M."/>
            <person name="Hauser L."/>
            <person name="Kyrpides N."/>
            <person name="Ovchinnikova G."/>
            <person name="Kostka J."/>
            <person name="Richardson P."/>
        </authorList>
    </citation>
    <scope>NUCLEOTIDE SEQUENCE [LARGE SCALE GENOMIC DNA]</scope>
    <source>
        <strain evidence="7">DSM 22248 / JCM 15807 / FRC-32</strain>
    </source>
</reference>
<keyword evidence="7" id="KW-1185">Reference proteome</keyword>
<dbReference type="KEGG" id="geo:Geob_0697"/>
<proteinExistence type="predicted"/>
<dbReference type="GO" id="GO:0009403">
    <property type="term" value="P:toxin biosynthetic process"/>
    <property type="evidence" value="ECO:0007669"/>
    <property type="project" value="InterPro"/>
</dbReference>
<feature type="transmembrane region" description="Helical" evidence="5">
    <location>
        <begin position="62"/>
        <end position="82"/>
    </location>
</feature>
<dbReference type="Pfam" id="PF02674">
    <property type="entry name" value="Colicin_V"/>
    <property type="match status" value="1"/>
</dbReference>
<dbReference type="RefSeq" id="WP_012645790.1">
    <property type="nucleotide sequence ID" value="NC_011979.1"/>
</dbReference>
<dbReference type="HOGENOM" id="CLU_092720_4_3_7"/>
<dbReference type="Proteomes" id="UP000007721">
    <property type="component" value="Chromosome"/>
</dbReference>
<organism evidence="6 7">
    <name type="scientific">Geotalea daltonii (strain DSM 22248 / JCM 15807 / FRC-32)</name>
    <name type="common">Geobacter daltonii</name>
    <dbReference type="NCBI Taxonomy" id="316067"/>
    <lineage>
        <taxon>Bacteria</taxon>
        <taxon>Pseudomonadati</taxon>
        <taxon>Thermodesulfobacteriota</taxon>
        <taxon>Desulfuromonadia</taxon>
        <taxon>Geobacterales</taxon>
        <taxon>Geobacteraceae</taxon>
        <taxon>Geotalea</taxon>
    </lineage>
</organism>
<evidence type="ECO:0000313" key="7">
    <source>
        <dbReference type="Proteomes" id="UP000007721"/>
    </source>
</evidence>
<dbReference type="InterPro" id="IPR003825">
    <property type="entry name" value="Colicin-V_CvpA"/>
</dbReference>
<feature type="transmembrane region" description="Helical" evidence="5">
    <location>
        <begin position="102"/>
        <end position="122"/>
    </location>
</feature>
<accession>B9M0M4</accession>
<dbReference type="OrthoDB" id="5396580at2"/>
<dbReference type="PANTHER" id="PTHR37306">
    <property type="entry name" value="COLICIN V PRODUCTION PROTEIN"/>
    <property type="match status" value="1"/>
</dbReference>
<comment type="subcellular location">
    <subcellularLocation>
        <location evidence="1">Membrane</location>
        <topology evidence="1">Multi-pass membrane protein</topology>
    </subcellularLocation>
</comment>
<evidence type="ECO:0000256" key="3">
    <source>
        <dbReference type="ARBA" id="ARBA00022989"/>
    </source>
</evidence>
<dbReference type="STRING" id="316067.Geob_0697"/>
<evidence type="ECO:0000256" key="2">
    <source>
        <dbReference type="ARBA" id="ARBA00022692"/>
    </source>
</evidence>
<dbReference type="PANTHER" id="PTHR37306:SF1">
    <property type="entry name" value="COLICIN V PRODUCTION PROTEIN"/>
    <property type="match status" value="1"/>
</dbReference>
<name>B9M0M4_GEODF</name>